<dbReference type="InterPro" id="IPR020846">
    <property type="entry name" value="MFS_dom"/>
</dbReference>
<evidence type="ECO:0000256" key="2">
    <source>
        <dbReference type="ARBA" id="ARBA00022448"/>
    </source>
</evidence>
<dbReference type="RefSeq" id="WP_189478400.1">
    <property type="nucleotide sequence ID" value="NZ_BMYM01000003.1"/>
</dbReference>
<comment type="subcellular location">
    <subcellularLocation>
        <location evidence="1">Membrane</location>
        <topology evidence="1">Multi-pass membrane protein</topology>
    </subcellularLocation>
</comment>
<evidence type="ECO:0000256" key="6">
    <source>
        <dbReference type="SAM" id="Phobius"/>
    </source>
</evidence>
<gene>
    <name evidence="8" type="ORF">GCM10007053_27510</name>
</gene>
<dbReference type="InterPro" id="IPR004752">
    <property type="entry name" value="AmpG_permease/AT-1"/>
</dbReference>
<dbReference type="GO" id="GO:0016020">
    <property type="term" value="C:membrane"/>
    <property type="evidence" value="ECO:0007669"/>
    <property type="project" value="UniProtKB-SubCell"/>
</dbReference>
<dbReference type="InterPro" id="IPR011701">
    <property type="entry name" value="MFS"/>
</dbReference>
<protein>
    <submittedName>
        <fullName evidence="8">AmpG family muropeptide MFS transporter</fullName>
    </submittedName>
</protein>
<feature type="transmembrane region" description="Helical" evidence="6">
    <location>
        <begin position="387"/>
        <end position="408"/>
    </location>
</feature>
<dbReference type="SUPFAM" id="SSF103473">
    <property type="entry name" value="MFS general substrate transporter"/>
    <property type="match status" value="1"/>
</dbReference>
<feature type="transmembrane region" description="Helical" evidence="6">
    <location>
        <begin position="360"/>
        <end position="381"/>
    </location>
</feature>
<comment type="caution">
    <text evidence="8">The sequence shown here is derived from an EMBL/GenBank/DDBJ whole genome shotgun (WGS) entry which is preliminary data.</text>
</comment>
<keyword evidence="5 6" id="KW-0472">Membrane</keyword>
<dbReference type="AlphaFoldDB" id="A0A918XLJ7"/>
<evidence type="ECO:0000256" key="4">
    <source>
        <dbReference type="ARBA" id="ARBA00022989"/>
    </source>
</evidence>
<dbReference type="Gene3D" id="1.20.1250.20">
    <property type="entry name" value="MFS general substrate transporter like domains"/>
    <property type="match status" value="1"/>
</dbReference>
<feature type="transmembrane region" description="Helical" evidence="6">
    <location>
        <begin position="273"/>
        <end position="290"/>
    </location>
</feature>
<reference evidence="8" key="2">
    <citation type="submission" date="2020-09" db="EMBL/GenBank/DDBJ databases">
        <authorList>
            <person name="Sun Q."/>
            <person name="Kim S."/>
        </authorList>
    </citation>
    <scope>NUCLEOTIDE SEQUENCE</scope>
    <source>
        <strain evidence="8">KCTC 23430</strain>
    </source>
</reference>
<keyword evidence="3 6" id="KW-0812">Transmembrane</keyword>
<evidence type="ECO:0000256" key="5">
    <source>
        <dbReference type="ARBA" id="ARBA00023136"/>
    </source>
</evidence>
<keyword evidence="4 6" id="KW-1133">Transmembrane helix</keyword>
<keyword evidence="9" id="KW-1185">Reference proteome</keyword>
<organism evidence="8 9">
    <name type="scientific">Parahalioglobus pacificus</name>
    <dbReference type="NCBI Taxonomy" id="930806"/>
    <lineage>
        <taxon>Bacteria</taxon>
        <taxon>Pseudomonadati</taxon>
        <taxon>Pseudomonadota</taxon>
        <taxon>Gammaproteobacteria</taxon>
        <taxon>Cellvibrionales</taxon>
        <taxon>Halieaceae</taxon>
        <taxon>Parahalioglobus</taxon>
    </lineage>
</organism>
<dbReference type="PANTHER" id="PTHR12778:SF10">
    <property type="entry name" value="MAJOR FACILITATOR SUPERFAMILY DOMAIN-CONTAINING PROTEIN 3"/>
    <property type="match status" value="1"/>
</dbReference>
<dbReference type="EMBL" id="BMYM01000003">
    <property type="protein sequence ID" value="GHD37894.1"/>
    <property type="molecule type" value="Genomic_DNA"/>
</dbReference>
<dbReference type="CDD" id="cd17486">
    <property type="entry name" value="MFS_AmpG_like"/>
    <property type="match status" value="1"/>
</dbReference>
<feature type="transmembrane region" description="Helical" evidence="6">
    <location>
        <begin position="297"/>
        <end position="315"/>
    </location>
</feature>
<feature type="domain" description="Major facilitator superfamily (MFS) profile" evidence="7">
    <location>
        <begin position="18"/>
        <end position="413"/>
    </location>
</feature>
<dbReference type="GO" id="GO:0022857">
    <property type="term" value="F:transmembrane transporter activity"/>
    <property type="evidence" value="ECO:0007669"/>
    <property type="project" value="InterPro"/>
</dbReference>
<feature type="transmembrane region" description="Helical" evidence="6">
    <location>
        <begin position="321"/>
        <end position="348"/>
    </location>
</feature>
<proteinExistence type="predicted"/>
<dbReference type="Pfam" id="PF07690">
    <property type="entry name" value="MFS_1"/>
    <property type="match status" value="1"/>
</dbReference>
<evidence type="ECO:0000313" key="9">
    <source>
        <dbReference type="Proteomes" id="UP000644693"/>
    </source>
</evidence>
<evidence type="ECO:0000256" key="3">
    <source>
        <dbReference type="ARBA" id="ARBA00022692"/>
    </source>
</evidence>
<evidence type="ECO:0000259" key="7">
    <source>
        <dbReference type="PROSITE" id="PS50850"/>
    </source>
</evidence>
<reference evidence="8" key="1">
    <citation type="journal article" date="2014" name="Int. J. Syst. Evol. Microbiol.">
        <title>Complete genome sequence of Corynebacterium casei LMG S-19264T (=DSM 44701T), isolated from a smear-ripened cheese.</title>
        <authorList>
            <consortium name="US DOE Joint Genome Institute (JGI-PGF)"/>
            <person name="Walter F."/>
            <person name="Albersmeier A."/>
            <person name="Kalinowski J."/>
            <person name="Ruckert C."/>
        </authorList>
    </citation>
    <scope>NUCLEOTIDE SEQUENCE</scope>
    <source>
        <strain evidence="8">KCTC 23430</strain>
    </source>
</reference>
<sequence>MTDDQARESVMSALWNRRMLICVFTGFASGMPLYVLLQLVPAWLREGGVSLTEIGLFALVGIPYTWKFLWAPFMDRWTIPGLGRRRGWMLVSQLALIVGIGVMGLFPPADATAAIAALAFIVAFFSATQDVAIDAYRREILPDQELGLGNAIHVQAYRISSLVPGSLSLILADMLAWSSVFWITGLFMMVGVALSLLVEEPASDVPEAASLKDTVVAPFRDYLSRRGASSLLLALAFMFLYKLGDNMATALATPFYLDMGFTKTQIGLVAKNAALWPAIAGGILGGLVMVKVGINRSLWLFGVIQMVSILGYAVLSEAGAVLWLLGAVIGFEYLGVGMGTAAFTAFIARETSRTFAATQFALFTALAALPRTFANASTGAIVEWLGWTPFFLLCTVLAIPGMLLLIWVAPWGQNAERVGQ</sequence>
<feature type="transmembrane region" description="Helical" evidence="6">
    <location>
        <begin position="20"/>
        <end position="41"/>
    </location>
</feature>
<keyword evidence="2" id="KW-0813">Transport</keyword>
<dbReference type="PROSITE" id="PS50850">
    <property type="entry name" value="MFS"/>
    <property type="match status" value="1"/>
</dbReference>
<dbReference type="Proteomes" id="UP000644693">
    <property type="component" value="Unassembled WGS sequence"/>
</dbReference>
<dbReference type="InterPro" id="IPR036259">
    <property type="entry name" value="MFS_trans_sf"/>
</dbReference>
<evidence type="ECO:0000256" key="1">
    <source>
        <dbReference type="ARBA" id="ARBA00004141"/>
    </source>
</evidence>
<feature type="transmembrane region" description="Helical" evidence="6">
    <location>
        <begin position="47"/>
        <end position="66"/>
    </location>
</feature>
<name>A0A918XLJ7_9GAMM</name>
<accession>A0A918XLJ7</accession>
<feature type="transmembrane region" description="Helical" evidence="6">
    <location>
        <begin position="230"/>
        <end position="253"/>
    </location>
</feature>
<feature type="transmembrane region" description="Helical" evidence="6">
    <location>
        <begin position="87"/>
        <end position="106"/>
    </location>
</feature>
<feature type="transmembrane region" description="Helical" evidence="6">
    <location>
        <begin position="112"/>
        <end position="136"/>
    </location>
</feature>
<dbReference type="PANTHER" id="PTHR12778">
    <property type="entry name" value="SOLUTE CARRIER FAMILY 33 ACETYL-COA TRANSPORTER -RELATED"/>
    <property type="match status" value="1"/>
</dbReference>
<dbReference type="NCBIfam" id="TIGR00901">
    <property type="entry name" value="2A0125"/>
    <property type="match status" value="1"/>
</dbReference>
<evidence type="ECO:0000313" key="8">
    <source>
        <dbReference type="EMBL" id="GHD37894.1"/>
    </source>
</evidence>